<accession>A0A9W6YM58</accession>
<proteinExistence type="predicted"/>
<dbReference type="EMBL" id="BSXT01010667">
    <property type="protein sequence ID" value="GMF81645.1"/>
    <property type="molecule type" value="Genomic_DNA"/>
</dbReference>
<name>A0A9W6YM58_9STRA</name>
<evidence type="ECO:0000313" key="1">
    <source>
        <dbReference type="EMBL" id="GMF81645.1"/>
    </source>
</evidence>
<dbReference type="Proteomes" id="UP001165121">
    <property type="component" value="Unassembled WGS sequence"/>
</dbReference>
<dbReference type="AlphaFoldDB" id="A0A9W6YM58"/>
<reference evidence="1" key="1">
    <citation type="submission" date="2023-04" db="EMBL/GenBank/DDBJ databases">
        <title>Phytophthora fragariaefolia NBRC 109709.</title>
        <authorList>
            <person name="Ichikawa N."/>
            <person name="Sato H."/>
            <person name="Tonouchi N."/>
        </authorList>
    </citation>
    <scope>NUCLEOTIDE SEQUENCE</scope>
    <source>
        <strain evidence="1">NBRC 109709</strain>
    </source>
</reference>
<dbReference type="OrthoDB" id="128282at2759"/>
<comment type="caution">
    <text evidence="1">The sequence shown here is derived from an EMBL/GenBank/DDBJ whole genome shotgun (WGS) entry which is preliminary data.</text>
</comment>
<organism evidence="1 2">
    <name type="scientific">Phytophthora fragariaefolia</name>
    <dbReference type="NCBI Taxonomy" id="1490495"/>
    <lineage>
        <taxon>Eukaryota</taxon>
        <taxon>Sar</taxon>
        <taxon>Stramenopiles</taxon>
        <taxon>Oomycota</taxon>
        <taxon>Peronosporomycetes</taxon>
        <taxon>Peronosporales</taxon>
        <taxon>Peronosporaceae</taxon>
        <taxon>Phytophthora</taxon>
    </lineage>
</organism>
<evidence type="ECO:0000313" key="2">
    <source>
        <dbReference type="Proteomes" id="UP001165121"/>
    </source>
</evidence>
<protein>
    <submittedName>
        <fullName evidence="1">Unnamed protein product</fullName>
    </submittedName>
</protein>
<sequence>MWRIGRQMKINREAITLTRTTPTSMTVTPRPPMTLSVELRQSGRTAGLKTAAVEETSLTEGSTVTPATKARTDVAVSIVRVRHAEELTTLPTCYKRCKLCKQVHDASKFEAFQTMSTYLRTKVDKKDLPVELQSLLFSGDLN</sequence>
<gene>
    <name evidence="1" type="ORF">Pfra01_002874900</name>
</gene>
<keyword evidence="2" id="KW-1185">Reference proteome</keyword>